<dbReference type="EMBL" id="FOLG01000005">
    <property type="protein sequence ID" value="SFC45090.1"/>
    <property type="molecule type" value="Genomic_DNA"/>
</dbReference>
<proteinExistence type="predicted"/>
<dbReference type="STRING" id="441112.SAMN04488094_10526"/>
<accession>A0A1I1JI20</accession>
<name>A0A1I1JI20_9RHOB</name>
<dbReference type="RefSeq" id="WP_093360600.1">
    <property type="nucleotide sequence ID" value="NZ_FOLG01000005.1"/>
</dbReference>
<dbReference type="OrthoDB" id="7205837at2"/>
<keyword evidence="2" id="KW-1185">Reference proteome</keyword>
<evidence type="ECO:0000313" key="2">
    <source>
        <dbReference type="Proteomes" id="UP000198728"/>
    </source>
</evidence>
<dbReference type="AlphaFoldDB" id="A0A1I1JI20"/>
<protein>
    <recommendedName>
        <fullName evidence="3">Acyl-CoA transferase</fullName>
    </recommendedName>
</protein>
<dbReference type="Proteomes" id="UP000198728">
    <property type="component" value="Unassembled WGS sequence"/>
</dbReference>
<evidence type="ECO:0008006" key="3">
    <source>
        <dbReference type="Google" id="ProtNLM"/>
    </source>
</evidence>
<organism evidence="1 2">
    <name type="scientific">Tropicimonas isoalkanivorans</name>
    <dbReference type="NCBI Taxonomy" id="441112"/>
    <lineage>
        <taxon>Bacteria</taxon>
        <taxon>Pseudomonadati</taxon>
        <taxon>Pseudomonadota</taxon>
        <taxon>Alphaproteobacteria</taxon>
        <taxon>Rhodobacterales</taxon>
        <taxon>Roseobacteraceae</taxon>
        <taxon>Tropicimonas</taxon>
    </lineage>
</organism>
<evidence type="ECO:0000313" key="1">
    <source>
        <dbReference type="EMBL" id="SFC45090.1"/>
    </source>
</evidence>
<reference evidence="1 2" key="1">
    <citation type="submission" date="2016-10" db="EMBL/GenBank/DDBJ databases">
        <authorList>
            <person name="de Groot N.N."/>
        </authorList>
    </citation>
    <scope>NUCLEOTIDE SEQUENCE [LARGE SCALE GENOMIC DNA]</scope>
    <source>
        <strain evidence="1 2">DSM 19548</strain>
    </source>
</reference>
<sequence length="145" mass="14920">MASRSEMVLQALHAALAASVPAGVTLARNAGLPARVPAAGMMILRDGDPGEPEFLFSPPLYVFEHRAEVDLIVEAGADAERDAAFDALKLALGATIAADRTLGGLCDYVLGEVPAPLDLPVEGAEGLKAATVGIRLSYGANDPLN</sequence>
<gene>
    <name evidence="1" type="ORF">SAMN04488094_10526</name>
</gene>